<organism evidence="1 2">
    <name type="scientific">Limnospira platensis NIES-46</name>
    <dbReference type="NCBI Taxonomy" id="1236695"/>
    <lineage>
        <taxon>Bacteria</taxon>
        <taxon>Bacillati</taxon>
        <taxon>Cyanobacteriota</taxon>
        <taxon>Cyanophyceae</taxon>
        <taxon>Oscillatoriophycideae</taxon>
        <taxon>Oscillatoriales</taxon>
        <taxon>Sirenicapillariaceae</taxon>
        <taxon>Limnospira</taxon>
    </lineage>
</organism>
<comment type="caution">
    <text evidence="1">The sequence shown here is derived from an EMBL/GenBank/DDBJ whole genome shotgun (WGS) entry which is preliminary data.</text>
</comment>
<evidence type="ECO:0000313" key="1">
    <source>
        <dbReference type="EMBL" id="GCE96635.1"/>
    </source>
</evidence>
<evidence type="ECO:0008006" key="3">
    <source>
        <dbReference type="Google" id="ProtNLM"/>
    </source>
</evidence>
<name>A0A5M3TDX8_LIMPL</name>
<reference evidence="1 2" key="1">
    <citation type="journal article" date="2019" name="J Genomics">
        <title>The Draft Genome of a Hydrogen-producing Cyanobacterium, Arthrospira platensis NIES-46.</title>
        <authorList>
            <person name="Suzuki S."/>
            <person name="Yamaguchi H."/>
            <person name="Kawachi M."/>
        </authorList>
    </citation>
    <scope>NUCLEOTIDE SEQUENCE [LARGE SCALE GENOMIC DNA]</scope>
    <source>
        <strain evidence="1 2">NIES-46</strain>
    </source>
</reference>
<keyword evidence="2" id="KW-1185">Reference proteome</keyword>
<accession>A0A5M3TDX8</accession>
<dbReference type="EMBL" id="BIMW01000210">
    <property type="protein sequence ID" value="GCE96635.1"/>
    <property type="molecule type" value="Genomic_DNA"/>
</dbReference>
<dbReference type="Proteomes" id="UP000326169">
    <property type="component" value="Unassembled WGS sequence"/>
</dbReference>
<sequence>MRNINQIANQSFNVALGSLLVFLSAHLTKSHADNNEYLDNINIFILSIIIAKCQNSESLVSIRYFHEIKSETCK</sequence>
<gene>
    <name evidence="1" type="ORF">NIES46_47070</name>
</gene>
<evidence type="ECO:0000313" key="2">
    <source>
        <dbReference type="Proteomes" id="UP000326169"/>
    </source>
</evidence>
<protein>
    <recommendedName>
        <fullName evidence="3">Transposase</fullName>
    </recommendedName>
</protein>
<proteinExistence type="predicted"/>